<dbReference type="EnsemblPlants" id="EMT12883">
    <property type="protein sequence ID" value="EMT12883"/>
    <property type="gene ID" value="F775_02453"/>
</dbReference>
<accession>N1QXC0</accession>
<evidence type="ECO:0000259" key="1">
    <source>
        <dbReference type="Pfam" id="PF03478"/>
    </source>
</evidence>
<dbReference type="InterPro" id="IPR005174">
    <property type="entry name" value="KIB1-4_b-propeller"/>
</dbReference>
<reference evidence="2" key="1">
    <citation type="submission" date="2015-06" db="UniProtKB">
        <authorList>
            <consortium name="EnsemblPlants"/>
        </authorList>
    </citation>
    <scope>IDENTIFICATION</scope>
</reference>
<protein>
    <recommendedName>
        <fullName evidence="1">KIB1-4 beta-propeller domain-containing protein</fullName>
    </recommendedName>
</protein>
<evidence type="ECO:0000313" key="2">
    <source>
        <dbReference type="EnsemblPlants" id="EMT12883"/>
    </source>
</evidence>
<organism evidence="2">
    <name type="scientific">Aegilops tauschii</name>
    <name type="common">Tausch's goatgrass</name>
    <name type="synonym">Aegilops squarrosa</name>
    <dbReference type="NCBI Taxonomy" id="37682"/>
    <lineage>
        <taxon>Eukaryota</taxon>
        <taxon>Viridiplantae</taxon>
        <taxon>Streptophyta</taxon>
        <taxon>Embryophyta</taxon>
        <taxon>Tracheophyta</taxon>
        <taxon>Spermatophyta</taxon>
        <taxon>Magnoliopsida</taxon>
        <taxon>Liliopsida</taxon>
        <taxon>Poales</taxon>
        <taxon>Poaceae</taxon>
        <taxon>BOP clade</taxon>
        <taxon>Pooideae</taxon>
        <taxon>Triticodae</taxon>
        <taxon>Triticeae</taxon>
        <taxon>Triticinae</taxon>
        <taxon>Aegilops</taxon>
    </lineage>
</organism>
<name>N1QXC0_AEGTA</name>
<sequence length="373" mass="41221">MAPSSAQRRRGWRDWANLDAGPAGLIAEHVLRNDLVDLIRFRAACRPWRACSAHLRAQGVLDRRFLPRSWIMLPRKFNKVDDRRRFLNVSTGESIYRSLTVPDPWSNYLLGTTHEGLVLLLSNGVSQLLNPLTGQLTGLPSAATLVDIAACLLLWNVELRGAGLGDDDTVVLHLNSYSLVIAKPGDKRWTEIDSRVWITSVLPLAGCVYCATSRNISLVQTTTMANQPPKLVEGARHELHKEVGAVLYVGQSWVFLVENNGGLVLCHRACPESRTDEKYSVSVHLVNLTAKNTVPLRGLSGKALFLGKRRSVLVATRVSPSINADTAYLCWPRPKDVLVYAVDLLGGGCVEAKFEEVDAAYYLPCYVSDYSSE</sequence>
<dbReference type="PANTHER" id="PTHR33165:SF89">
    <property type="entry name" value="DUF295 DOMAIN-CONTAINING PROTEIN"/>
    <property type="match status" value="1"/>
</dbReference>
<dbReference type="Pfam" id="PF03478">
    <property type="entry name" value="Beta-prop_KIB1-4"/>
    <property type="match status" value="1"/>
</dbReference>
<dbReference type="AlphaFoldDB" id="N1QXC0"/>
<feature type="domain" description="KIB1-4 beta-propeller" evidence="1">
    <location>
        <begin position="91"/>
        <end position="340"/>
    </location>
</feature>
<proteinExistence type="predicted"/>
<dbReference type="PANTHER" id="PTHR33165">
    <property type="entry name" value="F-BOX DOMAIN CONTAINING PROTEIN-LIKE-RELATED"/>
    <property type="match status" value="1"/>
</dbReference>